<comment type="caution">
    <text evidence="2">The sequence shown here is derived from an EMBL/GenBank/DDBJ whole genome shotgun (WGS) entry which is preliminary data.</text>
</comment>
<evidence type="ECO:0000313" key="2">
    <source>
        <dbReference type="EMBL" id="MBK6266018.1"/>
    </source>
</evidence>
<reference evidence="2" key="1">
    <citation type="submission" date="2021-01" db="EMBL/GenBank/DDBJ databases">
        <title>Marivirga aurantiaca sp. nov., isolated from intertidal surface sediments.</title>
        <authorList>
            <person name="Zhang M."/>
        </authorList>
    </citation>
    <scope>NUCLEOTIDE SEQUENCE</scope>
    <source>
        <strain evidence="2">S37H4</strain>
    </source>
</reference>
<organism evidence="2 3">
    <name type="scientific">Marivirga aurantiaca</name>
    <dbReference type="NCBI Taxonomy" id="2802615"/>
    <lineage>
        <taxon>Bacteria</taxon>
        <taxon>Pseudomonadati</taxon>
        <taxon>Bacteroidota</taxon>
        <taxon>Cytophagia</taxon>
        <taxon>Cytophagales</taxon>
        <taxon>Marivirgaceae</taxon>
        <taxon>Marivirga</taxon>
    </lineage>
</organism>
<dbReference type="AlphaFoldDB" id="A0A934WZD6"/>
<dbReference type="InterPro" id="IPR002716">
    <property type="entry name" value="PIN_dom"/>
</dbReference>
<sequence length="138" mass="15489">MKVFLDANILISVLNKEFPLFNHSARILSLAGNSHFEFYTSPVCLAIAFYFAEKKSGAKQAKKKIKLMVAHIKIADSDQASVQKALDNKQVLDFEDGLEYYAAERAGCKIIITENKADFYFAEIEVLNSSEFINLKTA</sequence>
<dbReference type="Proteomes" id="UP000611723">
    <property type="component" value="Unassembled WGS sequence"/>
</dbReference>
<accession>A0A934WZD6</accession>
<keyword evidence="3" id="KW-1185">Reference proteome</keyword>
<evidence type="ECO:0000313" key="3">
    <source>
        <dbReference type="Proteomes" id="UP000611723"/>
    </source>
</evidence>
<dbReference type="RefSeq" id="WP_201431702.1">
    <property type="nucleotide sequence ID" value="NZ_JAEQBW010000006.1"/>
</dbReference>
<dbReference type="SUPFAM" id="SSF88723">
    <property type="entry name" value="PIN domain-like"/>
    <property type="match status" value="1"/>
</dbReference>
<name>A0A934WZD6_9BACT</name>
<proteinExistence type="predicted"/>
<feature type="domain" description="PIN" evidence="1">
    <location>
        <begin position="2"/>
        <end position="117"/>
    </location>
</feature>
<dbReference type="Pfam" id="PF13470">
    <property type="entry name" value="PIN_3"/>
    <property type="match status" value="1"/>
</dbReference>
<dbReference type="InterPro" id="IPR029060">
    <property type="entry name" value="PIN-like_dom_sf"/>
</dbReference>
<dbReference type="Gene3D" id="3.40.50.1010">
    <property type="entry name" value="5'-nuclease"/>
    <property type="match status" value="1"/>
</dbReference>
<evidence type="ECO:0000259" key="1">
    <source>
        <dbReference type="Pfam" id="PF13470"/>
    </source>
</evidence>
<dbReference type="CDD" id="cd09854">
    <property type="entry name" value="PIN_VapC-like"/>
    <property type="match status" value="1"/>
</dbReference>
<dbReference type="EMBL" id="JAEQBW010000006">
    <property type="protein sequence ID" value="MBK6266018.1"/>
    <property type="molecule type" value="Genomic_DNA"/>
</dbReference>
<protein>
    <submittedName>
        <fullName evidence="2">PIN domain-containing protein</fullName>
    </submittedName>
</protein>
<gene>
    <name evidence="2" type="ORF">JKA74_13325</name>
</gene>